<dbReference type="InterPro" id="IPR018490">
    <property type="entry name" value="cNMP-bd_dom_sf"/>
</dbReference>
<dbReference type="AlphaFoldDB" id="A0A3B0ZYK7"/>
<dbReference type="SUPFAM" id="SSF51206">
    <property type="entry name" value="cAMP-binding domain-like"/>
    <property type="match status" value="1"/>
</dbReference>
<name>A0A3B0ZYK7_9ZZZZ</name>
<dbReference type="InterPro" id="IPR000595">
    <property type="entry name" value="cNMP-bd_dom"/>
</dbReference>
<feature type="domain" description="Cyclic nucleotide-binding" evidence="1">
    <location>
        <begin position="48"/>
        <end position="96"/>
    </location>
</feature>
<organism evidence="2">
    <name type="scientific">hydrothermal vent metagenome</name>
    <dbReference type="NCBI Taxonomy" id="652676"/>
    <lineage>
        <taxon>unclassified sequences</taxon>
        <taxon>metagenomes</taxon>
        <taxon>ecological metagenomes</taxon>
    </lineage>
</organism>
<sequence length="110" mass="12527">MQMTKNTKSRPDISDLYRLKKLNATYPELANIIDPLWVETIENARMITVKPATTLFNGNNDCNNFMLIIEGTIRIYQAAEDGREITLYRIGAGELCVLSLKSLLKKQSFN</sequence>
<reference evidence="2" key="1">
    <citation type="submission" date="2018-06" db="EMBL/GenBank/DDBJ databases">
        <authorList>
            <person name="Zhirakovskaya E."/>
        </authorList>
    </citation>
    <scope>NUCLEOTIDE SEQUENCE</scope>
</reference>
<dbReference type="EMBL" id="UOFT01000070">
    <property type="protein sequence ID" value="VAW98638.1"/>
    <property type="molecule type" value="Genomic_DNA"/>
</dbReference>
<evidence type="ECO:0000313" key="2">
    <source>
        <dbReference type="EMBL" id="VAW98638.1"/>
    </source>
</evidence>
<feature type="non-terminal residue" evidence="2">
    <location>
        <position position="110"/>
    </location>
</feature>
<dbReference type="Gene3D" id="2.60.120.10">
    <property type="entry name" value="Jelly Rolls"/>
    <property type="match status" value="1"/>
</dbReference>
<proteinExistence type="predicted"/>
<accession>A0A3B0ZYK7</accession>
<dbReference type="Pfam" id="PF00027">
    <property type="entry name" value="cNMP_binding"/>
    <property type="match status" value="1"/>
</dbReference>
<protein>
    <recommendedName>
        <fullName evidence="1">Cyclic nucleotide-binding domain-containing protein</fullName>
    </recommendedName>
</protein>
<gene>
    <name evidence="2" type="ORF">MNBD_GAMMA23-212</name>
</gene>
<dbReference type="InterPro" id="IPR014710">
    <property type="entry name" value="RmlC-like_jellyroll"/>
</dbReference>
<evidence type="ECO:0000259" key="1">
    <source>
        <dbReference type="Pfam" id="PF00027"/>
    </source>
</evidence>